<reference evidence="2 3" key="1">
    <citation type="journal article" date="2019" name="Int. J. Syst. Evol. Microbiol.">
        <title>The Global Catalogue of Microorganisms (GCM) 10K type strain sequencing project: providing services to taxonomists for standard genome sequencing and annotation.</title>
        <authorList>
            <consortium name="The Broad Institute Genomics Platform"/>
            <consortium name="The Broad Institute Genome Sequencing Center for Infectious Disease"/>
            <person name="Wu L."/>
            <person name="Ma J."/>
        </authorList>
    </citation>
    <scope>NUCLEOTIDE SEQUENCE [LARGE SCALE GENOMIC DNA]</scope>
    <source>
        <strain evidence="2 3">JCM 4395</strain>
    </source>
</reference>
<dbReference type="Proteomes" id="UP001501777">
    <property type="component" value="Unassembled WGS sequence"/>
</dbReference>
<gene>
    <name evidence="2" type="ORF">GCM10010276_30170</name>
</gene>
<feature type="signal peptide" evidence="1">
    <location>
        <begin position="1"/>
        <end position="26"/>
    </location>
</feature>
<evidence type="ECO:0000313" key="2">
    <source>
        <dbReference type="EMBL" id="GAA2489270.1"/>
    </source>
</evidence>
<proteinExistence type="predicted"/>
<evidence type="ECO:0000313" key="3">
    <source>
        <dbReference type="Proteomes" id="UP001501777"/>
    </source>
</evidence>
<organism evidence="2 3">
    <name type="scientific">Streptomyces longisporus</name>
    <dbReference type="NCBI Taxonomy" id="1948"/>
    <lineage>
        <taxon>Bacteria</taxon>
        <taxon>Bacillati</taxon>
        <taxon>Actinomycetota</taxon>
        <taxon>Actinomycetes</taxon>
        <taxon>Kitasatosporales</taxon>
        <taxon>Streptomycetaceae</taxon>
        <taxon>Streptomyces</taxon>
    </lineage>
</organism>
<protein>
    <submittedName>
        <fullName evidence="2">Lipoprotein</fullName>
    </submittedName>
</protein>
<keyword evidence="1" id="KW-0732">Signal</keyword>
<keyword evidence="2" id="KW-0449">Lipoprotein</keyword>
<keyword evidence="3" id="KW-1185">Reference proteome</keyword>
<accession>A0ABN3LUR6</accession>
<dbReference type="EMBL" id="BAAASG010000007">
    <property type="protein sequence ID" value="GAA2489270.1"/>
    <property type="molecule type" value="Genomic_DNA"/>
</dbReference>
<sequence length="184" mass="18652">MRAIRIASAALLGISALALSAPAAVARDDGHDITPFGFSVLPSTAAAGSEVKLHVNRDGECKGPARVTSVVFDTVVIPVGRSWATAVVDRDAKPGAVYQVTFSCDGASGSTDLTIVGGRPHHPSPVPVDPIPVPAHPHRGVHAGVGGSIAGFDLREIGTGLALITGSVGAAYHLSRRRSGEEGA</sequence>
<comment type="caution">
    <text evidence="2">The sequence shown here is derived from an EMBL/GenBank/DDBJ whole genome shotgun (WGS) entry which is preliminary data.</text>
</comment>
<evidence type="ECO:0000256" key="1">
    <source>
        <dbReference type="SAM" id="SignalP"/>
    </source>
</evidence>
<name>A0ABN3LUR6_STRLO</name>
<feature type="chain" id="PRO_5046608629" evidence="1">
    <location>
        <begin position="27"/>
        <end position="184"/>
    </location>
</feature>
<dbReference type="RefSeq" id="WP_344400720.1">
    <property type="nucleotide sequence ID" value="NZ_BAAASG010000007.1"/>
</dbReference>